<gene>
    <name evidence="18" type="ORF">SAMN04488024_101569</name>
</gene>
<evidence type="ECO:0000256" key="4">
    <source>
        <dbReference type="ARBA" id="ARBA00012438"/>
    </source>
</evidence>
<dbReference type="InterPro" id="IPR005467">
    <property type="entry name" value="His_kinase_dom"/>
</dbReference>
<dbReference type="CDD" id="cd00082">
    <property type="entry name" value="HisKA"/>
    <property type="match status" value="1"/>
</dbReference>
<dbReference type="GO" id="GO:0005886">
    <property type="term" value="C:plasma membrane"/>
    <property type="evidence" value="ECO:0007669"/>
    <property type="project" value="UniProtKB-SubCell"/>
</dbReference>
<sequence length="517" mass="58799">MDTAKNRDFDLSANAGASNIQLMTMALDASNSGVIITDHTQPDNPIIYCNKAFENITGYSRKDIIGHNCRFLQAQDRNQKEREILAHCIAEGEECRVEIRNYKKNGDLFWNELYMAPVKNEAGEVTHFIGIQNDVTWRKNAEHDLRQQKTVMEKKIRERTMALKDSEAFLSSIIETVREGLLVLDPDFNVLSANYHFLRTFKVSLEETVGRQLYDLGNHQWDIPKLRDLLIKILPTNNPVVDFEVEHDFPHIGRKLMLLNAYRVEFEGQFKDQILLAIEDITERREVENRKDDFLSIASHELRTPLTTIKGYVQLLERAMPENASQKFLSTFGKVSVYVERLNALIGELLDVSRIQSGNMELHMARFDFDAMIAEAVDGMRATVPTHNILLKGQTGASVVADESHIAQVVTNLLSNAIKYAPDSKQIEVNIANVSEYVKVSVKDFGLGMSQEDRKKVFERFYRGVEIQKKFPGMGIGLYICDQIIKNHNGTLWVESEIGKGSVFSFTLPKAGKEQHG</sequence>
<evidence type="ECO:0000256" key="6">
    <source>
        <dbReference type="ARBA" id="ARBA00022553"/>
    </source>
</evidence>
<dbReference type="CDD" id="cd00130">
    <property type="entry name" value="PAS"/>
    <property type="match status" value="2"/>
</dbReference>
<dbReference type="AlphaFoldDB" id="A0A1G6JVQ4"/>
<organism evidence="18 19">
    <name type="scientific">Pedobacter soli</name>
    <dbReference type="NCBI Taxonomy" id="390242"/>
    <lineage>
        <taxon>Bacteria</taxon>
        <taxon>Pseudomonadati</taxon>
        <taxon>Bacteroidota</taxon>
        <taxon>Sphingobacteriia</taxon>
        <taxon>Sphingobacteriales</taxon>
        <taxon>Sphingobacteriaceae</taxon>
        <taxon>Pedobacter</taxon>
    </lineage>
</organism>
<evidence type="ECO:0000256" key="9">
    <source>
        <dbReference type="ARBA" id="ARBA00022741"/>
    </source>
</evidence>
<dbReference type="InterPro" id="IPR000700">
    <property type="entry name" value="PAS-assoc_C"/>
</dbReference>
<protein>
    <recommendedName>
        <fullName evidence="4">histidine kinase</fullName>
        <ecNumber evidence="4">2.7.13.3</ecNumber>
    </recommendedName>
</protein>
<dbReference type="Gene3D" id="3.30.450.20">
    <property type="entry name" value="PAS domain"/>
    <property type="match status" value="2"/>
</dbReference>
<dbReference type="PROSITE" id="PS50109">
    <property type="entry name" value="HIS_KIN"/>
    <property type="match status" value="1"/>
</dbReference>
<dbReference type="GO" id="GO:0005524">
    <property type="term" value="F:ATP binding"/>
    <property type="evidence" value="ECO:0007669"/>
    <property type="project" value="UniProtKB-KW"/>
</dbReference>
<dbReference type="InterPro" id="IPR001610">
    <property type="entry name" value="PAC"/>
</dbReference>
<dbReference type="PANTHER" id="PTHR42878">
    <property type="entry name" value="TWO-COMPONENT HISTIDINE KINASE"/>
    <property type="match status" value="1"/>
</dbReference>
<keyword evidence="13" id="KW-0902">Two-component regulatory system</keyword>
<evidence type="ECO:0000256" key="2">
    <source>
        <dbReference type="ARBA" id="ARBA00004236"/>
    </source>
</evidence>
<name>A0A1G6JVQ4_9SPHI</name>
<dbReference type="InterPro" id="IPR003661">
    <property type="entry name" value="HisK_dim/P_dom"/>
</dbReference>
<dbReference type="GO" id="GO:0030295">
    <property type="term" value="F:protein kinase activator activity"/>
    <property type="evidence" value="ECO:0007669"/>
    <property type="project" value="TreeGrafter"/>
</dbReference>
<keyword evidence="11" id="KW-0067">ATP-binding</keyword>
<dbReference type="SUPFAM" id="SSF55874">
    <property type="entry name" value="ATPase domain of HSP90 chaperone/DNA topoisomerase II/histidine kinase"/>
    <property type="match status" value="1"/>
</dbReference>
<dbReference type="InterPro" id="IPR036097">
    <property type="entry name" value="HisK_dim/P_sf"/>
</dbReference>
<dbReference type="FunFam" id="3.30.565.10:FF:000023">
    <property type="entry name" value="PAS domain-containing sensor histidine kinase"/>
    <property type="match status" value="1"/>
</dbReference>
<dbReference type="Pfam" id="PF13426">
    <property type="entry name" value="PAS_9"/>
    <property type="match status" value="1"/>
</dbReference>
<keyword evidence="7" id="KW-0808">Transferase</keyword>
<dbReference type="Pfam" id="PF00512">
    <property type="entry name" value="HisKA"/>
    <property type="match status" value="1"/>
</dbReference>
<dbReference type="InterPro" id="IPR013656">
    <property type="entry name" value="PAS_4"/>
</dbReference>
<evidence type="ECO:0000256" key="11">
    <source>
        <dbReference type="ARBA" id="ARBA00022840"/>
    </source>
</evidence>
<dbReference type="Gene3D" id="1.10.287.130">
    <property type="match status" value="1"/>
</dbReference>
<dbReference type="InterPro" id="IPR003594">
    <property type="entry name" value="HATPase_dom"/>
</dbReference>
<comment type="subcellular location">
    <subcellularLocation>
        <location evidence="2">Cell membrane</location>
    </subcellularLocation>
    <subcellularLocation>
        <location evidence="3">Membrane raft</location>
        <topology evidence="3">Multi-pass membrane protein</topology>
    </subcellularLocation>
</comment>
<dbReference type="InterPro" id="IPR000014">
    <property type="entry name" value="PAS"/>
</dbReference>
<dbReference type="SUPFAM" id="SSF55785">
    <property type="entry name" value="PYP-like sensor domain (PAS domain)"/>
    <property type="match status" value="2"/>
</dbReference>
<dbReference type="InterPro" id="IPR035965">
    <property type="entry name" value="PAS-like_dom_sf"/>
</dbReference>
<comment type="catalytic activity">
    <reaction evidence="1">
        <text>ATP + protein L-histidine = ADP + protein N-phospho-L-histidine.</text>
        <dbReference type="EC" id="2.7.13.3"/>
    </reaction>
</comment>
<reference evidence="19" key="1">
    <citation type="submission" date="2016-10" db="EMBL/GenBank/DDBJ databases">
        <authorList>
            <person name="Varghese N."/>
            <person name="Submissions S."/>
        </authorList>
    </citation>
    <scope>NUCLEOTIDE SEQUENCE [LARGE SCALE GENOMIC DNA]</scope>
    <source>
        <strain evidence="19">DSM 18609</strain>
    </source>
</reference>
<dbReference type="EC" id="2.7.13.3" evidence="4"/>
<evidence type="ECO:0000259" key="15">
    <source>
        <dbReference type="PROSITE" id="PS50109"/>
    </source>
</evidence>
<keyword evidence="5" id="KW-1003">Cell membrane</keyword>
<evidence type="ECO:0000256" key="5">
    <source>
        <dbReference type="ARBA" id="ARBA00022475"/>
    </source>
</evidence>
<dbReference type="STRING" id="390242.SAMN04488024_101569"/>
<feature type="domain" description="PAC" evidence="17">
    <location>
        <begin position="95"/>
        <end position="147"/>
    </location>
</feature>
<dbReference type="InterPro" id="IPR036890">
    <property type="entry name" value="HATPase_C_sf"/>
</dbReference>
<dbReference type="Proteomes" id="UP000199455">
    <property type="component" value="Unassembled WGS sequence"/>
</dbReference>
<dbReference type="NCBIfam" id="TIGR00229">
    <property type="entry name" value="sensory_box"/>
    <property type="match status" value="2"/>
</dbReference>
<keyword evidence="8" id="KW-0812">Transmembrane</keyword>
<dbReference type="PRINTS" id="PR00344">
    <property type="entry name" value="BCTRLSENSOR"/>
</dbReference>
<accession>A0A1G6JVQ4</accession>
<evidence type="ECO:0000256" key="3">
    <source>
        <dbReference type="ARBA" id="ARBA00004314"/>
    </source>
</evidence>
<evidence type="ECO:0000313" key="18">
    <source>
        <dbReference type="EMBL" id="SDC22711.1"/>
    </source>
</evidence>
<dbReference type="InterPro" id="IPR004358">
    <property type="entry name" value="Sig_transdc_His_kin-like_C"/>
</dbReference>
<keyword evidence="10" id="KW-0418">Kinase</keyword>
<evidence type="ECO:0000259" key="17">
    <source>
        <dbReference type="PROSITE" id="PS50113"/>
    </source>
</evidence>
<evidence type="ECO:0000256" key="1">
    <source>
        <dbReference type="ARBA" id="ARBA00000085"/>
    </source>
</evidence>
<dbReference type="SMART" id="SM00091">
    <property type="entry name" value="PAS"/>
    <property type="match status" value="2"/>
</dbReference>
<dbReference type="FunFam" id="1.10.287.130:FF:000001">
    <property type="entry name" value="Two-component sensor histidine kinase"/>
    <property type="match status" value="1"/>
</dbReference>
<keyword evidence="19" id="KW-1185">Reference proteome</keyword>
<keyword evidence="6" id="KW-0597">Phosphoprotein</keyword>
<dbReference type="SMART" id="SM00387">
    <property type="entry name" value="HATPase_c"/>
    <property type="match status" value="1"/>
</dbReference>
<dbReference type="GO" id="GO:0007234">
    <property type="term" value="P:osmosensory signaling via phosphorelay pathway"/>
    <property type="evidence" value="ECO:0007669"/>
    <property type="project" value="TreeGrafter"/>
</dbReference>
<dbReference type="RefSeq" id="WP_244154578.1">
    <property type="nucleotide sequence ID" value="NZ_FMZH01000001.1"/>
</dbReference>
<keyword evidence="12" id="KW-1133">Transmembrane helix</keyword>
<feature type="domain" description="PAS" evidence="16">
    <location>
        <begin position="19"/>
        <end position="92"/>
    </location>
</feature>
<evidence type="ECO:0000259" key="16">
    <source>
        <dbReference type="PROSITE" id="PS50112"/>
    </source>
</evidence>
<evidence type="ECO:0000256" key="13">
    <source>
        <dbReference type="ARBA" id="ARBA00023012"/>
    </source>
</evidence>
<dbReference type="Pfam" id="PF02518">
    <property type="entry name" value="HATPase_c"/>
    <property type="match status" value="1"/>
</dbReference>
<feature type="domain" description="PAS" evidence="16">
    <location>
        <begin position="166"/>
        <end position="237"/>
    </location>
</feature>
<dbReference type="SMART" id="SM00086">
    <property type="entry name" value="PAC"/>
    <property type="match status" value="1"/>
</dbReference>
<dbReference type="Pfam" id="PF08448">
    <property type="entry name" value="PAS_4"/>
    <property type="match status" value="1"/>
</dbReference>
<dbReference type="GO" id="GO:0000156">
    <property type="term" value="F:phosphorelay response regulator activity"/>
    <property type="evidence" value="ECO:0007669"/>
    <property type="project" value="TreeGrafter"/>
</dbReference>
<dbReference type="PROSITE" id="PS50113">
    <property type="entry name" value="PAC"/>
    <property type="match status" value="1"/>
</dbReference>
<evidence type="ECO:0000313" key="19">
    <source>
        <dbReference type="Proteomes" id="UP000199455"/>
    </source>
</evidence>
<keyword evidence="14" id="KW-0472">Membrane</keyword>
<dbReference type="GO" id="GO:0045121">
    <property type="term" value="C:membrane raft"/>
    <property type="evidence" value="ECO:0007669"/>
    <property type="project" value="UniProtKB-SubCell"/>
</dbReference>
<feature type="domain" description="Histidine kinase" evidence="15">
    <location>
        <begin position="297"/>
        <end position="512"/>
    </location>
</feature>
<evidence type="ECO:0000256" key="14">
    <source>
        <dbReference type="ARBA" id="ARBA00023136"/>
    </source>
</evidence>
<dbReference type="SMART" id="SM00388">
    <property type="entry name" value="HisKA"/>
    <property type="match status" value="1"/>
</dbReference>
<dbReference type="PANTHER" id="PTHR42878:SF7">
    <property type="entry name" value="SENSOR HISTIDINE KINASE GLRK"/>
    <property type="match status" value="1"/>
</dbReference>
<evidence type="ECO:0000256" key="8">
    <source>
        <dbReference type="ARBA" id="ARBA00022692"/>
    </source>
</evidence>
<proteinExistence type="predicted"/>
<dbReference type="CDD" id="cd00075">
    <property type="entry name" value="HATPase"/>
    <property type="match status" value="1"/>
</dbReference>
<dbReference type="InterPro" id="IPR050351">
    <property type="entry name" value="BphY/WalK/GraS-like"/>
</dbReference>
<evidence type="ECO:0000256" key="10">
    <source>
        <dbReference type="ARBA" id="ARBA00022777"/>
    </source>
</evidence>
<keyword evidence="9" id="KW-0547">Nucleotide-binding</keyword>
<dbReference type="Gene3D" id="3.30.565.10">
    <property type="entry name" value="Histidine kinase-like ATPase, C-terminal domain"/>
    <property type="match status" value="1"/>
</dbReference>
<evidence type="ECO:0000256" key="7">
    <source>
        <dbReference type="ARBA" id="ARBA00022679"/>
    </source>
</evidence>
<dbReference type="EMBL" id="FMZH01000001">
    <property type="protein sequence ID" value="SDC22711.1"/>
    <property type="molecule type" value="Genomic_DNA"/>
</dbReference>
<dbReference type="SUPFAM" id="SSF47384">
    <property type="entry name" value="Homodimeric domain of signal transducing histidine kinase"/>
    <property type="match status" value="1"/>
</dbReference>
<dbReference type="PROSITE" id="PS50112">
    <property type="entry name" value="PAS"/>
    <property type="match status" value="2"/>
</dbReference>
<evidence type="ECO:0000256" key="12">
    <source>
        <dbReference type="ARBA" id="ARBA00022989"/>
    </source>
</evidence>
<dbReference type="GO" id="GO:0000155">
    <property type="term" value="F:phosphorelay sensor kinase activity"/>
    <property type="evidence" value="ECO:0007669"/>
    <property type="project" value="InterPro"/>
</dbReference>